<sequence length="572" mass="67096">MTKRSPSLEKIKKLQKLNNLLQATKIPVPQIVVIGSQSSGKSSVLSSIMQMDILPCGSEMVTRCPIILNLHKNNANYTVIQKKRYVNETDIKSKIKEEMLKICAENTVTNEPVFVDIYGENLYDITMVDLPGLIKNPKKNQPENLEEEIENMVLNYIKQDNTFILAIINGCVDLANSASLKLSKKVDKDGVRTIGVITKLDLIDKGTNLVDLLNNKMYPLKHGYFGVINKTAEHLSFDEGSKNELEIFLKKNIKYKPVFHLIGYKVLCKSIFNIFVDLALKQHPSVVKYVYDQLNSLKNEEKKEFNTFEVISLYVDALTKLTDNFEYKNKNFAFKSMESFEMFFKKEFLKEFVNPEIKELIKKELIFTNSIFLSEKILKKFFRKLAQSFNDFVTKKIKIIFSNYLQLIENIEAKFIKDFPQQMKGFVIEKLNMQYKLLEKNLMEFYEIQINFINFDHPDFQPSKIFCNTFDSPKKESNWFSFEKPKIDLEFKFVNKFIETYFDIFKKSYIDYSQKCVWYYFISFVENKLLFLLSEKFSNFKDEEWSQSREKITAEIKSLQKAKDILDELISN</sequence>
<dbReference type="Gene3D" id="3.40.50.300">
    <property type="entry name" value="P-loop containing nucleotide triphosphate hydrolases"/>
    <property type="match status" value="1"/>
</dbReference>
<dbReference type="InterPro" id="IPR027417">
    <property type="entry name" value="P-loop_NTPase"/>
</dbReference>
<reference evidence="5" key="1">
    <citation type="submission" date="2013-02" db="EMBL/GenBank/DDBJ databases">
        <authorList>
            <consortium name="The Broad Institute Genome Sequencing Platform"/>
            <person name="Cuomo C."/>
            <person name="Becnel J."/>
            <person name="Sanscrainte N."/>
            <person name="Walker B."/>
            <person name="Young S.K."/>
            <person name="Zeng Q."/>
            <person name="Gargeya S."/>
            <person name="Fitzgerald M."/>
            <person name="Haas B."/>
            <person name="Abouelleil A."/>
            <person name="Alvarado L."/>
            <person name="Arachchi H.M."/>
            <person name="Berlin A.M."/>
            <person name="Chapman S.B."/>
            <person name="Dewar J."/>
            <person name="Goldberg J."/>
            <person name="Griggs A."/>
            <person name="Gujja S."/>
            <person name="Hansen M."/>
            <person name="Howarth C."/>
            <person name="Imamovic A."/>
            <person name="Larimer J."/>
            <person name="McCowan C."/>
            <person name="Murphy C."/>
            <person name="Neiman D."/>
            <person name="Pearson M."/>
            <person name="Priest M."/>
            <person name="Roberts A."/>
            <person name="Saif S."/>
            <person name="Shea T."/>
            <person name="Sisk P."/>
            <person name="Sykes S."/>
            <person name="Wortman J."/>
            <person name="Nusbaum C."/>
            <person name="Birren B."/>
        </authorList>
    </citation>
    <scope>NUCLEOTIDE SEQUENCE [LARGE SCALE GENOMIC DNA]</scope>
    <source>
        <strain evidence="5">PRA339</strain>
    </source>
</reference>
<dbReference type="OrthoDB" id="5061070at2759"/>
<dbReference type="InterPro" id="IPR030381">
    <property type="entry name" value="G_DYNAMIN_dom"/>
</dbReference>
<reference evidence="4 5" key="2">
    <citation type="submission" date="2014-03" db="EMBL/GenBank/DDBJ databases">
        <title>The Genome Sequence of Anncaliia algerae insect isolate PRA339.</title>
        <authorList>
            <consortium name="The Broad Institute Genome Sequencing Platform"/>
            <consortium name="The Broad Institute Genome Sequencing Center for Infectious Disease"/>
            <person name="Cuomo C."/>
            <person name="Becnel J."/>
            <person name="Sanscrainte N."/>
            <person name="Walker B."/>
            <person name="Young S.K."/>
            <person name="Zeng Q."/>
            <person name="Gargeya S."/>
            <person name="Fitzgerald M."/>
            <person name="Haas B."/>
            <person name="Abouelleil A."/>
            <person name="Alvarado L."/>
            <person name="Arachchi H.M."/>
            <person name="Berlin A.M."/>
            <person name="Chapman S.B."/>
            <person name="Dewar J."/>
            <person name="Goldberg J."/>
            <person name="Griggs A."/>
            <person name="Gujja S."/>
            <person name="Hansen M."/>
            <person name="Howarth C."/>
            <person name="Imamovic A."/>
            <person name="Larimer J."/>
            <person name="McCowan C."/>
            <person name="Murphy C."/>
            <person name="Neiman D."/>
            <person name="Pearson M."/>
            <person name="Priest M."/>
            <person name="Roberts A."/>
            <person name="Saif S."/>
            <person name="Shea T."/>
            <person name="Sisk P."/>
            <person name="Sykes S."/>
            <person name="Wortman J."/>
            <person name="Nusbaum C."/>
            <person name="Birren B."/>
        </authorList>
    </citation>
    <scope>NUCLEOTIDE SEQUENCE [LARGE SCALE GENOMIC DNA]</scope>
    <source>
        <strain evidence="4 5">PRA339</strain>
    </source>
</reference>
<dbReference type="VEuPathDB" id="MicrosporidiaDB:H312_03281"/>
<protein>
    <recommendedName>
        <fullName evidence="3">Dynamin-type G domain-containing protein</fullName>
    </recommendedName>
</protein>
<feature type="domain" description="Dynamin-type G" evidence="3">
    <location>
        <begin position="25"/>
        <end position="284"/>
    </location>
</feature>
<keyword evidence="5" id="KW-1185">Reference proteome</keyword>
<dbReference type="Pfam" id="PF00350">
    <property type="entry name" value="Dynamin_N"/>
    <property type="match status" value="1"/>
</dbReference>
<dbReference type="InterPro" id="IPR000375">
    <property type="entry name" value="Dynamin_stalk"/>
</dbReference>
<dbReference type="GO" id="GO:0008017">
    <property type="term" value="F:microtubule binding"/>
    <property type="evidence" value="ECO:0007669"/>
    <property type="project" value="TreeGrafter"/>
</dbReference>
<dbReference type="Pfam" id="PF01031">
    <property type="entry name" value="Dynamin_M"/>
    <property type="match status" value="1"/>
</dbReference>
<gene>
    <name evidence="4" type="ORF">H312_03281</name>
</gene>
<dbReference type="GO" id="GO:0005525">
    <property type="term" value="F:GTP binding"/>
    <property type="evidence" value="ECO:0007669"/>
    <property type="project" value="InterPro"/>
</dbReference>
<dbReference type="SUPFAM" id="SSF52540">
    <property type="entry name" value="P-loop containing nucleoside triphosphate hydrolases"/>
    <property type="match status" value="1"/>
</dbReference>
<dbReference type="AlphaFoldDB" id="A0A059EX74"/>
<dbReference type="HOGENOM" id="CLU_476447_0_0_1"/>
<dbReference type="InterPro" id="IPR022812">
    <property type="entry name" value="Dynamin"/>
</dbReference>
<evidence type="ECO:0000256" key="1">
    <source>
        <dbReference type="ARBA" id="ARBA00022741"/>
    </source>
</evidence>
<keyword evidence="1" id="KW-0547">Nucleotide-binding</keyword>
<organism evidence="4 5">
    <name type="scientific">Anncaliia algerae PRA339</name>
    <dbReference type="NCBI Taxonomy" id="1288291"/>
    <lineage>
        <taxon>Eukaryota</taxon>
        <taxon>Fungi</taxon>
        <taxon>Fungi incertae sedis</taxon>
        <taxon>Microsporidia</taxon>
        <taxon>Tubulinosematoidea</taxon>
        <taxon>Tubulinosematidae</taxon>
        <taxon>Anncaliia</taxon>
    </lineage>
</organism>
<dbReference type="CDD" id="cd08771">
    <property type="entry name" value="DLP_1"/>
    <property type="match status" value="1"/>
</dbReference>
<dbReference type="InterPro" id="IPR001401">
    <property type="entry name" value="Dynamin_GTPase"/>
</dbReference>
<dbReference type="GO" id="GO:0003924">
    <property type="term" value="F:GTPase activity"/>
    <property type="evidence" value="ECO:0007669"/>
    <property type="project" value="InterPro"/>
</dbReference>
<dbReference type="STRING" id="1288291.A0A059EX74"/>
<proteinExistence type="predicted"/>
<dbReference type="Proteomes" id="UP000030655">
    <property type="component" value="Unassembled WGS sequence"/>
</dbReference>
<evidence type="ECO:0000259" key="3">
    <source>
        <dbReference type="PROSITE" id="PS51718"/>
    </source>
</evidence>
<dbReference type="SMART" id="SM00053">
    <property type="entry name" value="DYNc"/>
    <property type="match status" value="1"/>
</dbReference>
<accession>A0A059EX74</accession>
<evidence type="ECO:0000313" key="5">
    <source>
        <dbReference type="Proteomes" id="UP000030655"/>
    </source>
</evidence>
<evidence type="ECO:0000256" key="2">
    <source>
        <dbReference type="ARBA" id="ARBA00023134"/>
    </source>
</evidence>
<keyword evidence="2" id="KW-0342">GTP-binding</keyword>
<name>A0A059EX74_9MICR</name>
<dbReference type="PROSITE" id="PS51718">
    <property type="entry name" value="G_DYNAMIN_2"/>
    <property type="match status" value="1"/>
</dbReference>
<dbReference type="EMBL" id="KK365296">
    <property type="protein sequence ID" value="KCZ79331.1"/>
    <property type="molecule type" value="Genomic_DNA"/>
</dbReference>
<dbReference type="GO" id="GO:0005737">
    <property type="term" value="C:cytoplasm"/>
    <property type="evidence" value="ECO:0007669"/>
    <property type="project" value="TreeGrafter"/>
</dbReference>
<dbReference type="PANTHER" id="PTHR11566">
    <property type="entry name" value="DYNAMIN"/>
    <property type="match status" value="1"/>
</dbReference>
<dbReference type="Gene3D" id="1.20.120.1240">
    <property type="entry name" value="Dynamin, middle domain"/>
    <property type="match status" value="1"/>
</dbReference>
<dbReference type="GO" id="GO:0005874">
    <property type="term" value="C:microtubule"/>
    <property type="evidence" value="ECO:0007669"/>
    <property type="project" value="TreeGrafter"/>
</dbReference>
<evidence type="ECO:0000313" key="4">
    <source>
        <dbReference type="EMBL" id="KCZ79331.1"/>
    </source>
</evidence>
<dbReference type="PRINTS" id="PR00195">
    <property type="entry name" value="DYNAMIN"/>
</dbReference>
<dbReference type="GO" id="GO:0016020">
    <property type="term" value="C:membrane"/>
    <property type="evidence" value="ECO:0007669"/>
    <property type="project" value="TreeGrafter"/>
</dbReference>
<dbReference type="InterPro" id="IPR045063">
    <property type="entry name" value="Dynamin_N"/>
</dbReference>